<keyword evidence="1" id="KW-1133">Transmembrane helix</keyword>
<dbReference type="GO" id="GO:0033617">
    <property type="term" value="P:mitochondrial respiratory chain complex IV assembly"/>
    <property type="evidence" value="ECO:0007669"/>
    <property type="project" value="InterPro"/>
</dbReference>
<dbReference type="PANTHER" id="PTHR28523">
    <property type="entry name" value="CYTOCHROME C OXIDASE ASSEMBLY FACTOR 1"/>
    <property type="match status" value="1"/>
</dbReference>
<dbReference type="EMBL" id="JAEUBE010000414">
    <property type="protein sequence ID" value="KAH3661802.1"/>
    <property type="molecule type" value="Genomic_DNA"/>
</dbReference>
<dbReference type="OrthoDB" id="2100652at2759"/>
<evidence type="ECO:0000313" key="2">
    <source>
        <dbReference type="EMBL" id="KAH3661802.1"/>
    </source>
</evidence>
<protein>
    <submittedName>
        <fullName evidence="2">Uncharacterized protein</fullName>
    </submittedName>
</protein>
<dbReference type="InterPro" id="IPR042432">
    <property type="entry name" value="Coa1_fungi"/>
</dbReference>
<dbReference type="GO" id="GO:0005743">
    <property type="term" value="C:mitochondrial inner membrane"/>
    <property type="evidence" value="ECO:0007669"/>
    <property type="project" value="TreeGrafter"/>
</dbReference>
<reference evidence="2" key="1">
    <citation type="journal article" date="2021" name="Open Biol.">
        <title>Shared evolutionary footprints suggest mitochondrial oxidative damage underlies multiple complex I losses in fungi.</title>
        <authorList>
            <person name="Schikora-Tamarit M.A."/>
            <person name="Marcet-Houben M."/>
            <person name="Nosek J."/>
            <person name="Gabaldon T."/>
        </authorList>
    </citation>
    <scope>NUCLEOTIDE SEQUENCE</scope>
    <source>
        <strain evidence="2">CBS6075</strain>
    </source>
</reference>
<keyword evidence="1" id="KW-0812">Transmembrane</keyword>
<dbReference type="RefSeq" id="XP_046058906.1">
    <property type="nucleotide sequence ID" value="XM_046207220.1"/>
</dbReference>
<evidence type="ECO:0000256" key="1">
    <source>
        <dbReference type="SAM" id="Phobius"/>
    </source>
</evidence>
<sequence>MTPAVRLLQSQTGAINSTRNASPVKKERPPMTVNDVLPDPFAAPRRNRRTFIAFCVVMGVSLLAIFNYEKVSSPIMNATMYFLRRSKVAREKLGKSITFEGNVPWIKGELNTMKGNVDIQVRVAGDSAGALMKLKASRSNRGESFQIAEWQLLLDDGSVLDLLKDESVNLEF</sequence>
<accession>A0A9P8NYA9</accession>
<dbReference type="AlphaFoldDB" id="A0A9P8NYA9"/>
<dbReference type="GeneID" id="70237944"/>
<gene>
    <name evidence="2" type="ORF">OGAPHI_005980</name>
</gene>
<proteinExistence type="predicted"/>
<dbReference type="Pfam" id="PF08695">
    <property type="entry name" value="Coa1"/>
    <property type="match status" value="1"/>
</dbReference>
<dbReference type="Proteomes" id="UP000769157">
    <property type="component" value="Unassembled WGS sequence"/>
</dbReference>
<name>A0A9P8NYA9_9ASCO</name>
<evidence type="ECO:0000313" key="3">
    <source>
        <dbReference type="Proteomes" id="UP000769157"/>
    </source>
</evidence>
<comment type="caution">
    <text evidence="2">The sequence shown here is derived from an EMBL/GenBank/DDBJ whole genome shotgun (WGS) entry which is preliminary data.</text>
</comment>
<organism evidence="2 3">
    <name type="scientific">Ogataea philodendri</name>
    <dbReference type="NCBI Taxonomy" id="1378263"/>
    <lineage>
        <taxon>Eukaryota</taxon>
        <taxon>Fungi</taxon>
        <taxon>Dikarya</taxon>
        <taxon>Ascomycota</taxon>
        <taxon>Saccharomycotina</taxon>
        <taxon>Pichiomycetes</taxon>
        <taxon>Pichiales</taxon>
        <taxon>Pichiaceae</taxon>
        <taxon>Ogataea</taxon>
    </lineage>
</organism>
<keyword evidence="1" id="KW-0472">Membrane</keyword>
<dbReference type="PANTHER" id="PTHR28523:SF1">
    <property type="entry name" value="CYTOCHROME C OXIDASE ASSEMBLY FACTOR 1"/>
    <property type="match status" value="1"/>
</dbReference>
<reference evidence="2" key="2">
    <citation type="submission" date="2021-01" db="EMBL/GenBank/DDBJ databases">
        <authorList>
            <person name="Schikora-Tamarit M.A."/>
        </authorList>
    </citation>
    <scope>NUCLEOTIDE SEQUENCE</scope>
    <source>
        <strain evidence="2">CBS6075</strain>
    </source>
</reference>
<feature type="transmembrane region" description="Helical" evidence="1">
    <location>
        <begin position="51"/>
        <end position="68"/>
    </location>
</feature>
<keyword evidence="3" id="KW-1185">Reference proteome</keyword>
<dbReference type="InterPro" id="IPR014807">
    <property type="entry name" value="Coa1"/>
</dbReference>